<organism evidence="2 3">
    <name type="scientific">Paenibacillus aurantiacus</name>
    <dbReference type="NCBI Taxonomy" id="1936118"/>
    <lineage>
        <taxon>Bacteria</taxon>
        <taxon>Bacillati</taxon>
        <taxon>Bacillota</taxon>
        <taxon>Bacilli</taxon>
        <taxon>Bacillales</taxon>
        <taxon>Paenibacillaceae</taxon>
        <taxon>Paenibacillus</taxon>
    </lineage>
</organism>
<dbReference type="Pfam" id="PF13302">
    <property type="entry name" value="Acetyltransf_3"/>
    <property type="match status" value="1"/>
</dbReference>
<proteinExistence type="predicted"/>
<dbReference type="InterPro" id="IPR016181">
    <property type="entry name" value="Acyl_CoA_acyltransferase"/>
</dbReference>
<evidence type="ECO:0000313" key="2">
    <source>
        <dbReference type="EMBL" id="MFB9329432.1"/>
    </source>
</evidence>
<reference evidence="2 3" key="1">
    <citation type="submission" date="2024-09" db="EMBL/GenBank/DDBJ databases">
        <authorList>
            <person name="Sun Q."/>
            <person name="Mori K."/>
        </authorList>
    </citation>
    <scope>NUCLEOTIDE SEQUENCE [LARGE SCALE GENOMIC DNA]</scope>
    <source>
        <strain evidence="2 3">TISTR 2452</strain>
    </source>
</reference>
<sequence>MIELRPIAFGDGPELYQLALEIGPGENGFVNGLYAGQYSEFESKLKSYIDMSAGSNLAPNLVPQTTYLLLIDGYSAGYGKIRHRLNDQLKRHGGHIGYVIRPSLRGMGYGKLMLGLLVQEASKLGIEDALLTCNADNWASRKIIEHNDGRLAGTDAGTCRYWICTG</sequence>
<evidence type="ECO:0000259" key="1">
    <source>
        <dbReference type="PROSITE" id="PS51186"/>
    </source>
</evidence>
<evidence type="ECO:0000313" key="3">
    <source>
        <dbReference type="Proteomes" id="UP001589747"/>
    </source>
</evidence>
<dbReference type="EMBL" id="JBHMDO010000042">
    <property type="protein sequence ID" value="MFB9329432.1"/>
    <property type="molecule type" value="Genomic_DNA"/>
</dbReference>
<accession>A0ABV5KW27</accession>
<dbReference type="SUPFAM" id="SSF55729">
    <property type="entry name" value="Acyl-CoA N-acyltransferases (Nat)"/>
    <property type="match status" value="1"/>
</dbReference>
<dbReference type="PANTHER" id="PTHR39173:SF1">
    <property type="entry name" value="ACETYLTRANSFERASE"/>
    <property type="match status" value="1"/>
</dbReference>
<dbReference type="PROSITE" id="PS51186">
    <property type="entry name" value="GNAT"/>
    <property type="match status" value="1"/>
</dbReference>
<feature type="domain" description="N-acetyltransferase" evidence="1">
    <location>
        <begin position="2"/>
        <end position="166"/>
    </location>
</feature>
<protein>
    <submittedName>
        <fullName evidence="2">GNAT family N-acetyltransferase</fullName>
    </submittedName>
</protein>
<comment type="caution">
    <text evidence="2">The sequence shown here is derived from an EMBL/GenBank/DDBJ whole genome shotgun (WGS) entry which is preliminary data.</text>
</comment>
<keyword evidence="3" id="KW-1185">Reference proteome</keyword>
<name>A0ABV5KW27_9BACL</name>
<gene>
    <name evidence="2" type="ORF">ACFFSY_26130</name>
</gene>
<dbReference type="CDD" id="cd04301">
    <property type="entry name" value="NAT_SF"/>
    <property type="match status" value="1"/>
</dbReference>
<dbReference type="RefSeq" id="WP_377499699.1">
    <property type="nucleotide sequence ID" value="NZ_JBHMDO010000042.1"/>
</dbReference>
<dbReference type="PANTHER" id="PTHR39173">
    <property type="entry name" value="ACETYLTRANSFERASE"/>
    <property type="match status" value="1"/>
</dbReference>
<dbReference type="Proteomes" id="UP001589747">
    <property type="component" value="Unassembled WGS sequence"/>
</dbReference>
<dbReference type="InterPro" id="IPR000182">
    <property type="entry name" value="GNAT_dom"/>
</dbReference>
<dbReference type="Gene3D" id="3.40.630.30">
    <property type="match status" value="1"/>
</dbReference>